<dbReference type="KEGG" id="mpc:Mar181_1995"/>
<organism evidence="1 2">
    <name type="scientific">Marinomonas posidonica (strain CECT 7376 / NCIMB 14433 / IVIA-Po-181)</name>
    <dbReference type="NCBI Taxonomy" id="491952"/>
    <lineage>
        <taxon>Bacteria</taxon>
        <taxon>Pseudomonadati</taxon>
        <taxon>Pseudomonadota</taxon>
        <taxon>Gammaproteobacteria</taxon>
        <taxon>Oceanospirillales</taxon>
        <taxon>Oceanospirillaceae</taxon>
        <taxon>Marinomonas</taxon>
    </lineage>
</organism>
<dbReference type="AlphaFoldDB" id="F6CSH9"/>
<evidence type="ECO:0000313" key="1">
    <source>
        <dbReference type="EMBL" id="AEF55033.1"/>
    </source>
</evidence>
<protein>
    <submittedName>
        <fullName evidence="1">Uncharacterized protein</fullName>
    </submittedName>
</protein>
<dbReference type="EMBL" id="CP002771">
    <property type="protein sequence ID" value="AEF55033.1"/>
    <property type="molecule type" value="Genomic_DNA"/>
</dbReference>
<gene>
    <name evidence="1" type="ordered locus">Mar181_1995</name>
</gene>
<dbReference type="eggNOG" id="ENOG5033AF2">
    <property type="taxonomic scope" value="Bacteria"/>
</dbReference>
<reference evidence="1 2" key="1">
    <citation type="journal article" date="2012" name="Stand. Genomic Sci.">
        <title>Complete genome sequence of Marinomonas posidonica type strain (IVIA-Po-181(T)).</title>
        <authorList>
            <person name="Lucas-Elio P."/>
            <person name="Goodwin L."/>
            <person name="Woyke T."/>
            <person name="Pitluck S."/>
            <person name="Nolan M."/>
            <person name="Kyrpides N.C."/>
            <person name="Detter J.C."/>
            <person name="Copeland A."/>
            <person name="Lu M."/>
            <person name="Bruce D."/>
            <person name="Detter C."/>
            <person name="Tapia R."/>
            <person name="Han S."/>
            <person name="Land M.L."/>
            <person name="Ivanova N."/>
            <person name="Mikhailova N."/>
            <person name="Johnston A.W."/>
            <person name="Sanchez-Amat A."/>
        </authorList>
    </citation>
    <scope>NUCLEOTIDE SEQUENCE [LARGE SCALE GENOMIC DNA]</scope>
    <source>
        <strain evidence="2">CECT 7376 / NCIMB 14433 / IVIA-Po-181</strain>
    </source>
</reference>
<accession>F6CSH9</accession>
<name>F6CSH9_MARPP</name>
<dbReference type="HOGENOM" id="CLU_2569793_0_0_6"/>
<proteinExistence type="predicted"/>
<keyword evidence="2" id="KW-1185">Reference proteome</keyword>
<sequence length="81" mass="8612">MLNASSLVLPQMSSSGINVAQTFGLAGSLKMAQRKSSRSWTQVSPAALPFGIPGMAELIDGAVQQAPQPDRHCMFSNLYCN</sequence>
<dbReference type="STRING" id="491952.Mar181_1995"/>
<dbReference type="Proteomes" id="UP000009230">
    <property type="component" value="Chromosome"/>
</dbReference>
<evidence type="ECO:0000313" key="2">
    <source>
        <dbReference type="Proteomes" id="UP000009230"/>
    </source>
</evidence>